<dbReference type="EMBL" id="CANTFL010000386">
    <property type="protein sequence ID" value="CAI5721563.1"/>
    <property type="molecule type" value="Genomic_DNA"/>
</dbReference>
<dbReference type="Proteomes" id="UP001162031">
    <property type="component" value="Unassembled WGS sequence"/>
</dbReference>
<comment type="caution">
    <text evidence="6">The sequence shown here is derived from an EMBL/GenBank/DDBJ whole genome shotgun (WGS) entry which is preliminary data.</text>
</comment>
<dbReference type="InterPro" id="IPR055414">
    <property type="entry name" value="LRR_R13L4/SHOC2-like"/>
</dbReference>
<dbReference type="PANTHER" id="PTHR48051">
    <property type="match status" value="1"/>
</dbReference>
<dbReference type="PANTHER" id="PTHR48051:SF54">
    <property type="entry name" value="LEUCINE-RICH REPEAT-CONTAINING PROTEIN"/>
    <property type="match status" value="1"/>
</dbReference>
<keyword evidence="3" id="KW-0175">Coiled coil</keyword>
<evidence type="ECO:0000256" key="1">
    <source>
        <dbReference type="ARBA" id="ARBA00022614"/>
    </source>
</evidence>
<dbReference type="AlphaFoldDB" id="A0AAV0TGH9"/>
<dbReference type="Gene3D" id="3.80.10.10">
    <property type="entry name" value="Ribonuclease Inhibitor"/>
    <property type="match status" value="5"/>
</dbReference>
<dbReference type="InterPro" id="IPR001611">
    <property type="entry name" value="Leu-rich_rpt"/>
</dbReference>
<dbReference type="PROSITE" id="PS51450">
    <property type="entry name" value="LRR"/>
    <property type="match status" value="5"/>
</dbReference>
<protein>
    <recommendedName>
        <fullName evidence="5">Disease resistance R13L4/SHOC-2-like LRR domain-containing protein</fullName>
    </recommendedName>
</protein>
<feature type="coiled-coil region" evidence="3">
    <location>
        <begin position="732"/>
        <end position="759"/>
    </location>
</feature>
<dbReference type="InterPro" id="IPR032675">
    <property type="entry name" value="LRR_dom_sf"/>
</dbReference>
<evidence type="ECO:0000259" key="5">
    <source>
        <dbReference type="Pfam" id="PF23598"/>
    </source>
</evidence>
<accession>A0AAV0TGH9</accession>
<feature type="domain" description="Disease resistance R13L4/SHOC-2-like LRR" evidence="5">
    <location>
        <begin position="119"/>
        <end position="217"/>
    </location>
</feature>
<name>A0AAV0TGH9_HYABA</name>
<evidence type="ECO:0000313" key="7">
    <source>
        <dbReference type="Proteomes" id="UP001162031"/>
    </source>
</evidence>
<dbReference type="InterPro" id="IPR050216">
    <property type="entry name" value="LRR_domain-containing"/>
</dbReference>
<dbReference type="SMART" id="SM00369">
    <property type="entry name" value="LRR_TYP"/>
    <property type="match status" value="13"/>
</dbReference>
<evidence type="ECO:0000256" key="2">
    <source>
        <dbReference type="ARBA" id="ARBA00022737"/>
    </source>
</evidence>
<dbReference type="FunFam" id="3.80.10.10:FF:000116">
    <property type="entry name" value="Leucine-rich repeat-containing protein 40"/>
    <property type="match status" value="1"/>
</dbReference>
<sequence>MTSKFAAKRRSMASPAAAAAAAPGTAIARTLRMARQSGSLNLSSRDLVSFPDEVFRLYEQLDDDERSWECAVLRKLDLSYNDIAEIPSQVETLKYLMNFKMRHNHLRQVPLAMWQVGTLTLLDLSNNELDGCLPEELGKLHNLRELGLEGNKLTQLPDALGDLVHLEVLRVENNCLTMLPSTIGRLQSLKTFSAYANQITELPLSFGELTNLLTLDLKKNCLVTTHDAFCKLASVKYIDLRQNKLTLFPTLPENNACLDQLFLGFNMLHEIPGHVVLSVMESLTVLDVRDNKLQRLSDRIPQLYKLKTLDVSNNDLHDLPAGLGYLKHLDHLLVEGNPLRSIRRSVISSGTEPLKKYLRTRGGPPIGVDAFEEEVDEFTIRQRETKLDEPMPEEAPQEDEYRFRDAAASGSLQLVDMNLQHLPRQLHATGKYHFGKSLHQLDLSKNWLQELPAAIGDLTSLHTLTAVQCGLKSVHPSIAVLPSLKHLRLSKNSLTTDVVNAMLASGTHGKSVSLTELDLRNNLLTDIPQNLQELKSIDTLVLSFNRLRVLDGFPWSTMHQLSVLSVADNRLESCGTVYQVPKLTSLSLENNELRQIPAELALCENLRALYLAGNPQRGIRAHILNSGTEAVLKYLRSRLPSDVPPLVVGQETLRSVNGAKSSSCVNQNAEGMVDQPAVASTPNTLEPKRRCVDSSTSSSRPLIPATPGTDKSSFKPPPTPTPTEGAAETMASSAADEVLAELNAKIQKLEQQLDDFAVTAAKRFALKKDLAMTRSLKIRHMRKIGQKT</sequence>
<feature type="region of interest" description="Disordered" evidence="4">
    <location>
        <begin position="668"/>
        <end position="728"/>
    </location>
</feature>
<dbReference type="GO" id="GO:0005737">
    <property type="term" value="C:cytoplasm"/>
    <property type="evidence" value="ECO:0007669"/>
    <property type="project" value="TreeGrafter"/>
</dbReference>
<dbReference type="Pfam" id="PF23598">
    <property type="entry name" value="LRR_14"/>
    <property type="match status" value="1"/>
</dbReference>
<evidence type="ECO:0000313" key="6">
    <source>
        <dbReference type="EMBL" id="CAI5721563.1"/>
    </source>
</evidence>
<evidence type="ECO:0000256" key="3">
    <source>
        <dbReference type="SAM" id="Coils"/>
    </source>
</evidence>
<reference evidence="6" key="1">
    <citation type="submission" date="2022-12" db="EMBL/GenBank/DDBJ databases">
        <authorList>
            <person name="Webb A."/>
        </authorList>
    </citation>
    <scope>NUCLEOTIDE SEQUENCE</scope>
    <source>
        <strain evidence="6">Hp1</strain>
    </source>
</reference>
<dbReference type="Pfam" id="PF13855">
    <property type="entry name" value="LRR_8"/>
    <property type="match status" value="1"/>
</dbReference>
<proteinExistence type="predicted"/>
<evidence type="ECO:0000256" key="4">
    <source>
        <dbReference type="SAM" id="MobiDB-lite"/>
    </source>
</evidence>
<keyword evidence="2" id="KW-0677">Repeat</keyword>
<dbReference type="Pfam" id="PF00560">
    <property type="entry name" value="LRR_1"/>
    <property type="match status" value="1"/>
</dbReference>
<keyword evidence="1" id="KW-0433">Leucine-rich repeat</keyword>
<keyword evidence="7" id="KW-1185">Reference proteome</keyword>
<organism evidence="6 7">
    <name type="scientific">Hyaloperonospora brassicae</name>
    <name type="common">Brassica downy mildew</name>
    <name type="synonym">Peronospora brassicae</name>
    <dbReference type="NCBI Taxonomy" id="162125"/>
    <lineage>
        <taxon>Eukaryota</taxon>
        <taxon>Sar</taxon>
        <taxon>Stramenopiles</taxon>
        <taxon>Oomycota</taxon>
        <taxon>Peronosporomycetes</taxon>
        <taxon>Peronosporales</taxon>
        <taxon>Peronosporaceae</taxon>
        <taxon>Hyaloperonospora</taxon>
    </lineage>
</organism>
<dbReference type="SMART" id="SM00364">
    <property type="entry name" value="LRR_BAC"/>
    <property type="match status" value="10"/>
</dbReference>
<dbReference type="InterPro" id="IPR003591">
    <property type="entry name" value="Leu-rich_rpt_typical-subtyp"/>
</dbReference>
<dbReference type="SUPFAM" id="SSF52058">
    <property type="entry name" value="L domain-like"/>
    <property type="match status" value="2"/>
</dbReference>
<gene>
    <name evidence="6" type="ORF">HBR001_LOCUS2654</name>
</gene>